<feature type="signal peptide" evidence="1">
    <location>
        <begin position="1"/>
        <end position="20"/>
    </location>
</feature>
<dbReference type="InterPro" id="IPR013320">
    <property type="entry name" value="ConA-like_dom_sf"/>
</dbReference>
<dbReference type="SUPFAM" id="SSF49899">
    <property type="entry name" value="Concanavalin A-like lectins/glucanases"/>
    <property type="match status" value="1"/>
</dbReference>
<dbReference type="KEGG" id="asim:FE240_00820"/>
<reference evidence="2 3" key="1">
    <citation type="submission" date="2019-05" db="EMBL/GenBank/DDBJ databases">
        <title>OXA-830, a novel chromosomally encoded expanded-spectrum class D beta-lactamase in Aeromonas simiae.</title>
        <authorList>
            <person name="Zhou W."/>
            <person name="Chen Q."/>
        </authorList>
    </citation>
    <scope>NUCLEOTIDE SEQUENCE [LARGE SCALE GENOMIC DNA]</scope>
    <source>
        <strain evidence="2 3">A6</strain>
    </source>
</reference>
<dbReference type="InterPro" id="IPR017850">
    <property type="entry name" value="Alkaline_phosphatase_core_sf"/>
</dbReference>
<evidence type="ECO:0000313" key="2">
    <source>
        <dbReference type="EMBL" id="QFI53385.1"/>
    </source>
</evidence>
<sequence>MKFRTLIACATLLAAAGCHDSSSSEDAPSPPTSPKRKVLLLGVDGLMHDYVATHDPAITPHPDAPNFQRFTTTRSFSGGYLSTSTQVATLSGPSWSTILTGTYTDQHKVTKNNDQPIANISLFQHLQEKLHIRGGSYASWSNINTSYLSKQQRFINQRVDGKDRPQDMGGDDYVVERVLEELNDEQSRLGVLFIHLDDMDGAGHSCGWGECYSQQLPITDAHVGKLLDAVEQREAKFNEEWLVLYTSDHGHVEKGGHGGQSNAEREIMIGSNRPEQMNAFFRQPAPPVSLTGDERRDEWMGYPGQASLTPTVLSWLGYQATPEDQFQGSSLVGELGAYKVLAKSESDAGPTARVHISWQAGDNVKSQNIYRNGTLVATLDGKQREWIDELAVSQSLPAGSYELRYGVQADVGGTTTSNTVTIILGEPVDVPALIGSAHTALPLDQLDGAIQWLGSGTPSFTNGPHNGQKALRVDRTQGYASLPITLGIGKGHSFSFWFKANRYRSDPNVLSNKNWSSGTNPGFTFPIADGAIKFQGGNGIKRFDTNALSVPIGKWVRITAVFDPTRQGGQLNVNDETSSAFASGVKSITSPYKVINFGEGGDGGYNLDKEVDFEFADFLYFDRALSDLEAKSLQQQYLTS</sequence>
<name>A0A5J6WVN8_9GAMM</name>
<feature type="chain" id="PRO_5023838432" description="Nucleotide pyrophosphatase" evidence="1">
    <location>
        <begin position="21"/>
        <end position="640"/>
    </location>
</feature>
<keyword evidence="1" id="KW-0732">Signal</keyword>
<dbReference type="AlphaFoldDB" id="A0A5J6WVN8"/>
<dbReference type="Pfam" id="PF13385">
    <property type="entry name" value="Laminin_G_3"/>
    <property type="match status" value="1"/>
</dbReference>
<dbReference type="Gene3D" id="3.40.720.10">
    <property type="entry name" value="Alkaline Phosphatase, subunit A"/>
    <property type="match status" value="1"/>
</dbReference>
<organism evidence="2 3">
    <name type="scientific">Aeromonas simiae</name>
    <dbReference type="NCBI Taxonomy" id="218936"/>
    <lineage>
        <taxon>Bacteria</taxon>
        <taxon>Pseudomonadati</taxon>
        <taxon>Pseudomonadota</taxon>
        <taxon>Gammaproteobacteria</taxon>
        <taxon>Aeromonadales</taxon>
        <taxon>Aeromonadaceae</taxon>
        <taxon>Aeromonas</taxon>
    </lineage>
</organism>
<evidence type="ECO:0000256" key="1">
    <source>
        <dbReference type="SAM" id="SignalP"/>
    </source>
</evidence>
<dbReference type="PROSITE" id="PS51257">
    <property type="entry name" value="PROKAR_LIPOPROTEIN"/>
    <property type="match status" value="1"/>
</dbReference>
<dbReference type="Pfam" id="PF01663">
    <property type="entry name" value="Phosphodiest"/>
    <property type="match status" value="1"/>
</dbReference>
<evidence type="ECO:0008006" key="4">
    <source>
        <dbReference type="Google" id="ProtNLM"/>
    </source>
</evidence>
<dbReference type="Proteomes" id="UP000594034">
    <property type="component" value="Chromosome"/>
</dbReference>
<keyword evidence="3" id="KW-1185">Reference proteome</keyword>
<proteinExistence type="predicted"/>
<dbReference type="InterPro" id="IPR002591">
    <property type="entry name" value="Phosphodiest/P_Trfase"/>
</dbReference>
<accession>A0A5J6WVN8</accession>
<dbReference type="SUPFAM" id="SSF53649">
    <property type="entry name" value="Alkaline phosphatase-like"/>
    <property type="match status" value="1"/>
</dbReference>
<dbReference type="EMBL" id="CP040449">
    <property type="protein sequence ID" value="QFI53385.1"/>
    <property type="molecule type" value="Genomic_DNA"/>
</dbReference>
<evidence type="ECO:0000313" key="3">
    <source>
        <dbReference type="Proteomes" id="UP000594034"/>
    </source>
</evidence>
<protein>
    <recommendedName>
        <fullName evidence="4">Nucleotide pyrophosphatase</fullName>
    </recommendedName>
</protein>
<dbReference type="Gene3D" id="2.60.120.200">
    <property type="match status" value="1"/>
</dbReference>
<gene>
    <name evidence="2" type="ORF">FE240_00820</name>
</gene>
<dbReference type="RefSeq" id="WP_193003002.1">
    <property type="nucleotide sequence ID" value="NZ_CP040449.1"/>
</dbReference>